<dbReference type="InterPro" id="IPR006583">
    <property type="entry name" value="PAN-3_domain"/>
</dbReference>
<organism evidence="4 5">
    <name type="scientific">Caenorhabditis tropicalis</name>
    <dbReference type="NCBI Taxonomy" id="1561998"/>
    <lineage>
        <taxon>Eukaryota</taxon>
        <taxon>Metazoa</taxon>
        <taxon>Ecdysozoa</taxon>
        <taxon>Nematoda</taxon>
        <taxon>Chromadorea</taxon>
        <taxon>Rhabditida</taxon>
        <taxon>Rhabditina</taxon>
        <taxon>Rhabditomorpha</taxon>
        <taxon>Rhabditoidea</taxon>
        <taxon>Rhabditidae</taxon>
        <taxon>Peloderinae</taxon>
        <taxon>Caenorhabditis</taxon>
    </lineage>
</organism>
<dbReference type="InterPro" id="IPR016186">
    <property type="entry name" value="C-type_lectin-like/link_sf"/>
</dbReference>
<dbReference type="Proteomes" id="UP000095282">
    <property type="component" value="Unplaced"/>
</dbReference>
<sequence length="274" mass="31070">MIPLLFLLLIPTVFSEYEASMVKIYGNVSNEVPSQLVLDEETCTSNCLNNQECILAYMSSEGYCNNYDYSMITDTVEVVKGEKEEGLKVAFKTNLLTCPATFTSMDFAYVDRRNLANRPFKWTTTPTGWTLPKNPCPPPWYVSERSGTVTVCMRYYETPELDQAGAKAYCQELGYHLSGIDNQNEVDFFVDAGLNMWTDGSTECPDCSCTQPPLYTYADTYTPNRSQYFVYDTFMACSYQLGPCVVLLNQQFLFMAHCTDKYKAVVCGFKMVDL</sequence>
<dbReference type="Pfam" id="PF08277">
    <property type="entry name" value="PAN_3"/>
    <property type="match status" value="1"/>
</dbReference>
<dbReference type="CDD" id="cd00037">
    <property type="entry name" value="CLECT"/>
    <property type="match status" value="1"/>
</dbReference>
<feature type="domain" description="PAN-3" evidence="3">
    <location>
        <begin position="4"/>
        <end position="131"/>
    </location>
</feature>
<evidence type="ECO:0000259" key="2">
    <source>
        <dbReference type="SMART" id="SM00034"/>
    </source>
</evidence>
<feature type="domain" description="C-type lectin" evidence="2">
    <location>
        <begin position="136"/>
        <end position="268"/>
    </location>
</feature>
<name>A0A1I7U3W5_9PELO</name>
<keyword evidence="4" id="KW-1185">Reference proteome</keyword>
<dbReference type="AlphaFoldDB" id="A0A1I7U3W5"/>
<dbReference type="SMART" id="SM00605">
    <property type="entry name" value="CW"/>
    <property type="match status" value="1"/>
</dbReference>
<dbReference type="WBParaSite" id="Csp11.Scaffold629.g14587.t1">
    <property type="protein sequence ID" value="Csp11.Scaffold629.g14587.t1"/>
    <property type="gene ID" value="Csp11.Scaffold629.g14587"/>
</dbReference>
<feature type="signal peptide" evidence="1">
    <location>
        <begin position="1"/>
        <end position="15"/>
    </location>
</feature>
<dbReference type="InterPro" id="IPR016187">
    <property type="entry name" value="CTDL_fold"/>
</dbReference>
<dbReference type="PANTHER" id="PTHR47629:SF12">
    <property type="entry name" value="PAN-3 DOMAIN-CONTAINING PROTEIN"/>
    <property type="match status" value="1"/>
</dbReference>
<accession>A0A1I7U3W5</accession>
<evidence type="ECO:0000259" key="3">
    <source>
        <dbReference type="SMART" id="SM00605"/>
    </source>
</evidence>
<evidence type="ECO:0000256" key="1">
    <source>
        <dbReference type="SAM" id="SignalP"/>
    </source>
</evidence>
<dbReference type="Gene3D" id="3.10.100.10">
    <property type="entry name" value="Mannose-Binding Protein A, subunit A"/>
    <property type="match status" value="1"/>
</dbReference>
<evidence type="ECO:0000313" key="4">
    <source>
        <dbReference type="Proteomes" id="UP000095282"/>
    </source>
</evidence>
<protein>
    <submittedName>
        <fullName evidence="5">CW domain-containing protein</fullName>
    </submittedName>
</protein>
<dbReference type="PANTHER" id="PTHR47629">
    <property type="entry name" value="C-TYPE LECTIN-RELATED"/>
    <property type="match status" value="1"/>
</dbReference>
<dbReference type="InterPro" id="IPR001304">
    <property type="entry name" value="C-type_lectin-like"/>
</dbReference>
<dbReference type="SUPFAM" id="SSF56436">
    <property type="entry name" value="C-type lectin-like"/>
    <property type="match status" value="1"/>
</dbReference>
<evidence type="ECO:0000313" key="5">
    <source>
        <dbReference type="WBParaSite" id="Csp11.Scaffold629.g14587.t1"/>
    </source>
</evidence>
<dbReference type="STRING" id="1561998.A0A1I7U3W5"/>
<proteinExistence type="predicted"/>
<feature type="chain" id="PRO_5013334802" evidence="1">
    <location>
        <begin position="16"/>
        <end position="274"/>
    </location>
</feature>
<reference evidence="5" key="1">
    <citation type="submission" date="2016-11" db="UniProtKB">
        <authorList>
            <consortium name="WormBaseParasite"/>
        </authorList>
    </citation>
    <scope>IDENTIFICATION</scope>
</reference>
<dbReference type="eggNOG" id="KOG4297">
    <property type="taxonomic scope" value="Eukaryota"/>
</dbReference>
<dbReference type="SMART" id="SM00034">
    <property type="entry name" value="CLECT"/>
    <property type="match status" value="1"/>
</dbReference>
<keyword evidence="1" id="KW-0732">Signal</keyword>